<keyword evidence="4" id="KW-1185">Reference proteome</keyword>
<accession>A0A026W017</accession>
<organism evidence="3 4">
    <name type="scientific">Ooceraea biroi</name>
    <name type="common">Clonal raider ant</name>
    <name type="synonym">Cerapachys biroi</name>
    <dbReference type="NCBI Taxonomy" id="2015173"/>
    <lineage>
        <taxon>Eukaryota</taxon>
        <taxon>Metazoa</taxon>
        <taxon>Ecdysozoa</taxon>
        <taxon>Arthropoda</taxon>
        <taxon>Hexapoda</taxon>
        <taxon>Insecta</taxon>
        <taxon>Pterygota</taxon>
        <taxon>Neoptera</taxon>
        <taxon>Endopterygota</taxon>
        <taxon>Hymenoptera</taxon>
        <taxon>Apocrita</taxon>
        <taxon>Aculeata</taxon>
        <taxon>Formicoidea</taxon>
        <taxon>Formicidae</taxon>
        <taxon>Dorylinae</taxon>
        <taxon>Ooceraea</taxon>
    </lineage>
</organism>
<keyword evidence="2" id="KW-0732">Signal</keyword>
<reference evidence="3 4" key="1">
    <citation type="journal article" date="2014" name="Curr. Biol.">
        <title>The genome of the clonal raider ant Cerapachys biroi.</title>
        <authorList>
            <person name="Oxley P.R."/>
            <person name="Ji L."/>
            <person name="Fetter-Pruneda I."/>
            <person name="McKenzie S.K."/>
            <person name="Li C."/>
            <person name="Hu H."/>
            <person name="Zhang G."/>
            <person name="Kronauer D.J."/>
        </authorList>
    </citation>
    <scope>NUCLEOTIDE SEQUENCE [LARGE SCALE GENOMIC DNA]</scope>
</reference>
<dbReference type="Proteomes" id="UP000053097">
    <property type="component" value="Unassembled WGS sequence"/>
</dbReference>
<feature type="chain" id="PRO_5001541092" evidence="2">
    <location>
        <begin position="17"/>
        <end position="128"/>
    </location>
</feature>
<keyword evidence="1" id="KW-1133">Transmembrane helix</keyword>
<name>A0A026W017_OOCBI</name>
<evidence type="ECO:0000313" key="3">
    <source>
        <dbReference type="EMBL" id="EZA49398.1"/>
    </source>
</evidence>
<sequence>MSIICSCLCHAASVVSVPVMPLAPAVGGWTPPRAPPPPPPYSITAAAPYSALSLLPSAVLRRSQHGAGPLDAVRSLLYSLPFFCHFFLPLLSFLSAFPLFSPFRFAFDRSPFLPLPLPSFLPSCLASR</sequence>
<keyword evidence="1" id="KW-0472">Membrane</keyword>
<gene>
    <name evidence="3" type="ORF">X777_11896</name>
</gene>
<evidence type="ECO:0000256" key="1">
    <source>
        <dbReference type="SAM" id="Phobius"/>
    </source>
</evidence>
<feature type="transmembrane region" description="Helical" evidence="1">
    <location>
        <begin position="80"/>
        <end position="100"/>
    </location>
</feature>
<proteinExistence type="predicted"/>
<evidence type="ECO:0000313" key="4">
    <source>
        <dbReference type="Proteomes" id="UP000053097"/>
    </source>
</evidence>
<dbReference type="AlphaFoldDB" id="A0A026W017"/>
<dbReference type="EMBL" id="KK107519">
    <property type="protein sequence ID" value="EZA49398.1"/>
    <property type="molecule type" value="Genomic_DNA"/>
</dbReference>
<evidence type="ECO:0000256" key="2">
    <source>
        <dbReference type="SAM" id="SignalP"/>
    </source>
</evidence>
<feature type="signal peptide" evidence="2">
    <location>
        <begin position="1"/>
        <end position="16"/>
    </location>
</feature>
<protein>
    <submittedName>
        <fullName evidence="3">Uncharacterized protein</fullName>
    </submittedName>
</protein>
<keyword evidence="1" id="KW-0812">Transmembrane</keyword>